<evidence type="ECO:0000259" key="1">
    <source>
        <dbReference type="Pfam" id="PF06985"/>
    </source>
</evidence>
<organism evidence="2 3">
    <name type="scientific">Lophiotrema nucula</name>
    <dbReference type="NCBI Taxonomy" id="690887"/>
    <lineage>
        <taxon>Eukaryota</taxon>
        <taxon>Fungi</taxon>
        <taxon>Dikarya</taxon>
        <taxon>Ascomycota</taxon>
        <taxon>Pezizomycotina</taxon>
        <taxon>Dothideomycetes</taxon>
        <taxon>Pleosporomycetidae</taxon>
        <taxon>Pleosporales</taxon>
        <taxon>Lophiotremataceae</taxon>
        <taxon>Lophiotrema</taxon>
    </lineage>
</organism>
<evidence type="ECO:0000313" key="2">
    <source>
        <dbReference type="EMBL" id="KAF2109342.1"/>
    </source>
</evidence>
<dbReference type="PANTHER" id="PTHR33112:SF9">
    <property type="entry name" value="HETEROKARYON INCOMPATIBILITY DOMAIN-CONTAINING PROTEIN"/>
    <property type="match status" value="1"/>
</dbReference>
<evidence type="ECO:0000313" key="3">
    <source>
        <dbReference type="Proteomes" id="UP000799770"/>
    </source>
</evidence>
<feature type="non-terminal residue" evidence="2">
    <location>
        <position position="464"/>
    </location>
</feature>
<reference evidence="2" key="1">
    <citation type="journal article" date="2020" name="Stud. Mycol.">
        <title>101 Dothideomycetes genomes: a test case for predicting lifestyles and emergence of pathogens.</title>
        <authorList>
            <person name="Haridas S."/>
            <person name="Albert R."/>
            <person name="Binder M."/>
            <person name="Bloem J."/>
            <person name="Labutti K."/>
            <person name="Salamov A."/>
            <person name="Andreopoulos B."/>
            <person name="Baker S."/>
            <person name="Barry K."/>
            <person name="Bills G."/>
            <person name="Bluhm B."/>
            <person name="Cannon C."/>
            <person name="Castanera R."/>
            <person name="Culley D."/>
            <person name="Daum C."/>
            <person name="Ezra D."/>
            <person name="Gonzalez J."/>
            <person name="Henrissat B."/>
            <person name="Kuo A."/>
            <person name="Liang C."/>
            <person name="Lipzen A."/>
            <person name="Lutzoni F."/>
            <person name="Magnuson J."/>
            <person name="Mondo S."/>
            <person name="Nolan M."/>
            <person name="Ohm R."/>
            <person name="Pangilinan J."/>
            <person name="Park H.-J."/>
            <person name="Ramirez L."/>
            <person name="Alfaro M."/>
            <person name="Sun H."/>
            <person name="Tritt A."/>
            <person name="Yoshinaga Y."/>
            <person name="Zwiers L.-H."/>
            <person name="Turgeon B."/>
            <person name="Goodwin S."/>
            <person name="Spatafora J."/>
            <person name="Crous P."/>
            <person name="Grigoriev I."/>
        </authorList>
    </citation>
    <scope>NUCLEOTIDE SEQUENCE</scope>
    <source>
        <strain evidence="2">CBS 627.86</strain>
    </source>
</reference>
<dbReference type="Pfam" id="PF06985">
    <property type="entry name" value="HET"/>
    <property type="match status" value="1"/>
</dbReference>
<gene>
    <name evidence="2" type="ORF">BDV96DRAFT_529167</name>
</gene>
<dbReference type="Proteomes" id="UP000799770">
    <property type="component" value="Unassembled WGS sequence"/>
</dbReference>
<sequence length="464" mass="53230">MAQHDQDHRAIVPSMGFPILSLDPDCDFQEDQDYECPYKAEYTLEVTYQDMVESGRRGCKVCYIYSYAMIQTKLDLFYDNSEVHMASWFHHRGIDCFNHWGGPLNKESHPLEFICDARDPGIRSAIQNLPQTLSNERKLKAFDCDLDGAITKIGYIEHLPSGETSSDMSFRRAKEWIARCDINHSCRKEVAPMLPKRVVGLARDRIYIHESHGERGAYACLSHCWGPKGNDILLKTKKEVLATFKESIQWTALPKTFQDAIIACRRLGIDWIWIDSLCIVQDDPLDWQLESAKMATIYENAYLTLAATFAEDASGGLFTGPDCTDHNAKSTPLLLQFPNGPTVPLICRRRLNHQHFPLIRRAWVYQERLLSPRILHFAGFELIWECLAVSSDCECGSAELLQTRSRDYLKNRNWRELVAYYLALELSHPSDIFPALSGLADRFIRNFGDEYVAGMWKSTLIRDL</sequence>
<dbReference type="OrthoDB" id="5362512at2759"/>
<dbReference type="AlphaFoldDB" id="A0A6A5YQI2"/>
<dbReference type="InterPro" id="IPR010730">
    <property type="entry name" value="HET"/>
</dbReference>
<keyword evidence="3" id="KW-1185">Reference proteome</keyword>
<feature type="domain" description="Heterokaryon incompatibility" evidence="1">
    <location>
        <begin position="218"/>
        <end position="367"/>
    </location>
</feature>
<accession>A0A6A5YQI2</accession>
<dbReference type="EMBL" id="ML977342">
    <property type="protein sequence ID" value="KAF2109342.1"/>
    <property type="molecule type" value="Genomic_DNA"/>
</dbReference>
<name>A0A6A5YQI2_9PLEO</name>
<dbReference type="PANTHER" id="PTHR33112">
    <property type="entry name" value="DOMAIN PROTEIN, PUTATIVE-RELATED"/>
    <property type="match status" value="1"/>
</dbReference>
<protein>
    <submittedName>
        <fullName evidence="2">Heterokaryon incompatibility protein-domain-containing protein</fullName>
    </submittedName>
</protein>
<proteinExistence type="predicted"/>